<dbReference type="PANTHER" id="PTHR47926">
    <property type="entry name" value="PENTATRICOPEPTIDE REPEAT-CONTAINING PROTEIN"/>
    <property type="match status" value="1"/>
</dbReference>
<evidence type="ECO:0000313" key="4">
    <source>
        <dbReference type="Proteomes" id="UP000636800"/>
    </source>
</evidence>
<dbReference type="InterPro" id="IPR046960">
    <property type="entry name" value="PPR_At4g14850-like_plant"/>
</dbReference>
<evidence type="ECO:0008006" key="5">
    <source>
        <dbReference type="Google" id="ProtNLM"/>
    </source>
</evidence>
<dbReference type="GO" id="GO:0009451">
    <property type="term" value="P:RNA modification"/>
    <property type="evidence" value="ECO:0007669"/>
    <property type="project" value="InterPro"/>
</dbReference>
<dbReference type="Pfam" id="PF01535">
    <property type="entry name" value="PPR"/>
    <property type="match status" value="2"/>
</dbReference>
<evidence type="ECO:0000256" key="1">
    <source>
        <dbReference type="ARBA" id="ARBA00022737"/>
    </source>
</evidence>
<dbReference type="PROSITE" id="PS51375">
    <property type="entry name" value="PPR"/>
    <property type="match status" value="1"/>
</dbReference>
<proteinExistence type="predicted"/>
<keyword evidence="1" id="KW-0677">Repeat</keyword>
<dbReference type="EMBL" id="JADCNL010000001">
    <property type="protein sequence ID" value="KAG0495368.1"/>
    <property type="molecule type" value="Genomic_DNA"/>
</dbReference>
<protein>
    <recommendedName>
        <fullName evidence="5">Pentatricopeptide repeat-containing protein</fullName>
    </recommendedName>
</protein>
<dbReference type="AlphaFoldDB" id="A0A835VFL0"/>
<dbReference type="NCBIfam" id="TIGR00756">
    <property type="entry name" value="PPR"/>
    <property type="match status" value="1"/>
</dbReference>
<reference evidence="3 4" key="1">
    <citation type="journal article" date="2020" name="Nat. Food">
        <title>A phased Vanilla planifolia genome enables genetic improvement of flavour and production.</title>
        <authorList>
            <person name="Hasing T."/>
            <person name="Tang H."/>
            <person name="Brym M."/>
            <person name="Khazi F."/>
            <person name="Huang T."/>
            <person name="Chambers A.H."/>
        </authorList>
    </citation>
    <scope>NUCLEOTIDE SEQUENCE [LARGE SCALE GENOMIC DNA]</scope>
    <source>
        <tissue evidence="3">Leaf</tissue>
    </source>
</reference>
<dbReference type="Proteomes" id="UP000636800">
    <property type="component" value="Chromosome 1"/>
</dbReference>
<gene>
    <name evidence="3" type="ORF">HPP92_000059</name>
</gene>
<name>A0A835VFL0_VANPL</name>
<organism evidence="3 4">
    <name type="scientific">Vanilla planifolia</name>
    <name type="common">Vanilla</name>
    <dbReference type="NCBI Taxonomy" id="51239"/>
    <lineage>
        <taxon>Eukaryota</taxon>
        <taxon>Viridiplantae</taxon>
        <taxon>Streptophyta</taxon>
        <taxon>Embryophyta</taxon>
        <taxon>Tracheophyta</taxon>
        <taxon>Spermatophyta</taxon>
        <taxon>Magnoliopsida</taxon>
        <taxon>Liliopsida</taxon>
        <taxon>Asparagales</taxon>
        <taxon>Orchidaceae</taxon>
        <taxon>Vanilloideae</taxon>
        <taxon>Vanilleae</taxon>
        <taxon>Vanilla</taxon>
    </lineage>
</organism>
<dbReference type="Gene3D" id="1.25.40.10">
    <property type="entry name" value="Tetratricopeptide repeat domain"/>
    <property type="match status" value="1"/>
</dbReference>
<accession>A0A835VFL0</accession>
<dbReference type="InterPro" id="IPR011990">
    <property type="entry name" value="TPR-like_helical_dom_sf"/>
</dbReference>
<evidence type="ECO:0000313" key="3">
    <source>
        <dbReference type="EMBL" id="KAG0495368.1"/>
    </source>
</evidence>
<dbReference type="OrthoDB" id="185373at2759"/>
<keyword evidence="4" id="KW-1185">Reference proteome</keyword>
<dbReference type="GO" id="GO:0003723">
    <property type="term" value="F:RNA binding"/>
    <property type="evidence" value="ECO:0007669"/>
    <property type="project" value="InterPro"/>
</dbReference>
<comment type="caution">
    <text evidence="3">The sequence shown here is derived from an EMBL/GenBank/DDBJ whole genome shotgun (WGS) entry which is preliminary data.</text>
</comment>
<feature type="repeat" description="PPR" evidence="2">
    <location>
        <begin position="69"/>
        <end position="103"/>
    </location>
</feature>
<evidence type="ECO:0000256" key="2">
    <source>
        <dbReference type="PROSITE-ProRule" id="PRU00708"/>
    </source>
</evidence>
<sequence length="128" mass="13926">MLNEFVLNGVVTACSGLGELRAAQQAHCLVFKSGHLFDLFLGSGIVNMYSHMGDLESAFAAFEDLENPGLASWAAIIKAYASEGHVERAMDFFRKLHGTGLIPSMPYHPFSLVAPLLVWLRLGCKSTP</sequence>
<dbReference type="InterPro" id="IPR002885">
    <property type="entry name" value="PPR_rpt"/>
</dbReference>